<name>A0A1H2KCA1_9BACT</name>
<evidence type="ECO:0000313" key="2">
    <source>
        <dbReference type="EMBL" id="SDU66081.1"/>
    </source>
</evidence>
<reference evidence="3" key="1">
    <citation type="submission" date="2016-10" db="EMBL/GenBank/DDBJ databases">
        <authorList>
            <person name="Varghese N."/>
            <person name="Submissions S."/>
        </authorList>
    </citation>
    <scope>NUCLEOTIDE SEQUENCE [LARGE SCALE GENOMIC DNA]</scope>
    <source>
        <strain evidence="3">DSM 3384</strain>
    </source>
</reference>
<accession>A0A1H2KCA1</accession>
<dbReference type="EMBL" id="FNLL01000029">
    <property type="protein sequence ID" value="SDU66081.1"/>
    <property type="molecule type" value="Genomic_DNA"/>
</dbReference>
<keyword evidence="3" id="KW-1185">Reference proteome</keyword>
<dbReference type="RefSeq" id="WP_092238665.1">
    <property type="nucleotide sequence ID" value="NZ_FNLL01000029.1"/>
</dbReference>
<gene>
    <name evidence="2" type="ORF">SAMN04487931_12910</name>
</gene>
<dbReference type="InterPro" id="IPR025091">
    <property type="entry name" value="DUF4019"/>
</dbReference>
<evidence type="ECO:0008006" key="4">
    <source>
        <dbReference type="Google" id="ProtNLM"/>
    </source>
</evidence>
<protein>
    <recommendedName>
        <fullName evidence="4">DUF4019 domain-containing protein</fullName>
    </recommendedName>
</protein>
<dbReference type="AlphaFoldDB" id="A0A1H2KCA1"/>
<sequence>MKKRNLIVLSILISLVFFKVGFAQGTNGDDAGNEDGIISAQNWMALVDNKNYFESWETAARIFKSSVSAHKWEKIVTKVRDPLGKLISRDLFHDQFTTSLPGMPDGQYLILRYVSKFANKENGVESVTVMIDKDGTWRVAGYFIK</sequence>
<organism evidence="2 3">
    <name type="scientific">Desulfobacula phenolica</name>
    <dbReference type="NCBI Taxonomy" id="90732"/>
    <lineage>
        <taxon>Bacteria</taxon>
        <taxon>Pseudomonadati</taxon>
        <taxon>Thermodesulfobacteriota</taxon>
        <taxon>Desulfobacteria</taxon>
        <taxon>Desulfobacterales</taxon>
        <taxon>Desulfobacteraceae</taxon>
        <taxon>Desulfobacula</taxon>
    </lineage>
</organism>
<evidence type="ECO:0000256" key="1">
    <source>
        <dbReference type="SAM" id="SignalP"/>
    </source>
</evidence>
<keyword evidence="1" id="KW-0732">Signal</keyword>
<feature type="signal peptide" evidence="1">
    <location>
        <begin position="1"/>
        <end position="23"/>
    </location>
</feature>
<feature type="chain" id="PRO_5011564088" description="DUF4019 domain-containing protein" evidence="1">
    <location>
        <begin position="24"/>
        <end position="145"/>
    </location>
</feature>
<dbReference type="Proteomes" id="UP000199608">
    <property type="component" value="Unassembled WGS sequence"/>
</dbReference>
<dbReference type="Pfam" id="PF13211">
    <property type="entry name" value="DUF4019"/>
    <property type="match status" value="1"/>
</dbReference>
<evidence type="ECO:0000313" key="3">
    <source>
        <dbReference type="Proteomes" id="UP000199608"/>
    </source>
</evidence>
<proteinExistence type="predicted"/>